<feature type="transmembrane region" description="Helical" evidence="1">
    <location>
        <begin position="122"/>
        <end position="143"/>
    </location>
</feature>
<keyword evidence="1" id="KW-0472">Membrane</keyword>
<organism evidence="2 3">
    <name type="scientific">Nocardia terrae</name>
    <dbReference type="NCBI Taxonomy" id="2675851"/>
    <lineage>
        <taxon>Bacteria</taxon>
        <taxon>Bacillati</taxon>
        <taxon>Actinomycetota</taxon>
        <taxon>Actinomycetes</taxon>
        <taxon>Mycobacteriales</taxon>
        <taxon>Nocardiaceae</taxon>
        <taxon>Nocardia</taxon>
    </lineage>
</organism>
<keyword evidence="1" id="KW-1133">Transmembrane helix</keyword>
<keyword evidence="1" id="KW-0812">Transmembrane</keyword>
<evidence type="ECO:0000313" key="3">
    <source>
        <dbReference type="Proteomes" id="UP000466794"/>
    </source>
</evidence>
<reference evidence="2 3" key="1">
    <citation type="submission" date="2019-12" db="EMBL/GenBank/DDBJ databases">
        <title>Nocardia sp. nov. ET3-3 isolated from soil.</title>
        <authorList>
            <person name="Kanchanasin P."/>
            <person name="Tanasupawat S."/>
            <person name="Yuki M."/>
            <person name="Kudo T."/>
        </authorList>
    </citation>
    <scope>NUCLEOTIDE SEQUENCE [LARGE SCALE GENOMIC DNA]</scope>
    <source>
        <strain evidence="2 3">ET3-3</strain>
    </source>
</reference>
<dbReference type="EMBL" id="WRPP01000004">
    <property type="protein sequence ID" value="MVU79954.1"/>
    <property type="molecule type" value="Genomic_DNA"/>
</dbReference>
<dbReference type="RefSeq" id="WP_157389529.1">
    <property type="nucleotide sequence ID" value="NZ_WRPP01000004.1"/>
</dbReference>
<feature type="transmembrane region" description="Helical" evidence="1">
    <location>
        <begin position="98"/>
        <end position="116"/>
    </location>
</feature>
<proteinExistence type="predicted"/>
<sequence>MTRDRKFHIAHVTGHVFWWVFVVALLFPEISGGTVSGATVYQGAYQPLRDSGHTLTMWTDYRPSDGFCPGTALAAVALAVVVIAAIIEAAVVHRQTQGWITVAVPLFAGLAIWNAVPGCGSPRTAGLFALPIVLLAVAAREIWARGYAPRPS</sequence>
<accession>A0A7K1V024</accession>
<evidence type="ECO:0000256" key="1">
    <source>
        <dbReference type="SAM" id="Phobius"/>
    </source>
</evidence>
<comment type="caution">
    <text evidence="2">The sequence shown here is derived from an EMBL/GenBank/DDBJ whole genome shotgun (WGS) entry which is preliminary data.</text>
</comment>
<name>A0A7K1V024_9NOCA</name>
<feature type="transmembrane region" description="Helical" evidence="1">
    <location>
        <begin position="7"/>
        <end position="27"/>
    </location>
</feature>
<dbReference type="Proteomes" id="UP000466794">
    <property type="component" value="Unassembled WGS sequence"/>
</dbReference>
<dbReference type="AlphaFoldDB" id="A0A7K1V024"/>
<feature type="transmembrane region" description="Helical" evidence="1">
    <location>
        <begin position="72"/>
        <end position="91"/>
    </location>
</feature>
<evidence type="ECO:0000313" key="2">
    <source>
        <dbReference type="EMBL" id="MVU79954.1"/>
    </source>
</evidence>
<keyword evidence="3" id="KW-1185">Reference proteome</keyword>
<gene>
    <name evidence="2" type="ORF">GPX89_22250</name>
</gene>
<protein>
    <submittedName>
        <fullName evidence="2">Uncharacterized protein</fullName>
    </submittedName>
</protein>